<dbReference type="InterPro" id="IPR035907">
    <property type="entry name" value="Hppk_sf"/>
</dbReference>
<evidence type="ECO:0000256" key="13">
    <source>
        <dbReference type="SAM" id="MobiDB-lite"/>
    </source>
</evidence>
<evidence type="ECO:0000256" key="9">
    <source>
        <dbReference type="ARBA" id="ARBA00022909"/>
    </source>
</evidence>
<feature type="compositionally biased region" description="Polar residues" evidence="13">
    <location>
        <begin position="181"/>
        <end position="192"/>
    </location>
</feature>
<dbReference type="STRING" id="28094.SAMN06295900_101211"/>
<accession>A0A1X7CDF3</accession>
<gene>
    <name evidence="15" type="ORF">SAMN06295900_101211</name>
</gene>
<dbReference type="Proteomes" id="UP000192911">
    <property type="component" value="Unassembled WGS sequence"/>
</dbReference>
<name>A0A1X7CDF3_TRICW</name>
<dbReference type="PANTHER" id="PTHR43071">
    <property type="entry name" value="2-AMINO-4-HYDROXY-6-HYDROXYMETHYLDIHYDROPTERIDINE PYROPHOSPHOKINASE"/>
    <property type="match status" value="1"/>
</dbReference>
<sequence length="211" mass="22367">MTVAYLGLGANLGDARQSLKDAVVCLAQQQTITVLAKSSLYRTAPIDAQGDDYYNLVVKIETSLSPHSLLGLCHSIEHHFGRERPFRNAPRTLDIDIVLFGDERFDAPDLVIPHPRAAERAFVLVPLVEIDVDATIPGVGPAQALLSAVADQRIEKVQTCRCMALDKLRAKAGGSRDDTSGVDTSGVDTSGGTPPGNASPHGAEPAKSGCQ</sequence>
<dbReference type="GO" id="GO:0003848">
    <property type="term" value="F:2-amino-4-hydroxy-6-hydroxymethyldihydropteridine diphosphokinase activity"/>
    <property type="evidence" value="ECO:0007669"/>
    <property type="project" value="UniProtKB-EC"/>
</dbReference>
<keyword evidence="9" id="KW-0289">Folate biosynthesis</keyword>
<protein>
    <recommendedName>
        <fullName evidence="4">2-amino-4-hydroxy-6-hydroxymethyldihydropteridine pyrophosphokinase</fullName>
        <ecNumber evidence="3">2.7.6.3</ecNumber>
    </recommendedName>
    <alternativeName>
        <fullName evidence="11">6-hydroxymethyl-7,8-dihydropterin pyrophosphokinase</fullName>
    </alternativeName>
    <alternativeName>
        <fullName evidence="12">7,8-dihydro-6-hydroxymethylpterin-pyrophosphokinase</fullName>
    </alternativeName>
</protein>
<comment type="function">
    <text evidence="10">Catalyzes the transfer of pyrophosphate from adenosine triphosphate (ATP) to 6-hydroxymethyl-7,8-dihydropterin, an enzymatic step in folate biosynthesis pathway.</text>
</comment>
<evidence type="ECO:0000313" key="15">
    <source>
        <dbReference type="EMBL" id="SME94556.1"/>
    </source>
</evidence>
<dbReference type="PANTHER" id="PTHR43071:SF1">
    <property type="entry name" value="2-AMINO-4-HYDROXY-6-HYDROXYMETHYLDIHYDROPTERIDINE PYROPHOSPHOKINASE"/>
    <property type="match status" value="1"/>
</dbReference>
<evidence type="ECO:0000256" key="7">
    <source>
        <dbReference type="ARBA" id="ARBA00022777"/>
    </source>
</evidence>
<organism evidence="15 16">
    <name type="scientific">Trinickia caryophylli</name>
    <name type="common">Paraburkholderia caryophylli</name>
    <dbReference type="NCBI Taxonomy" id="28094"/>
    <lineage>
        <taxon>Bacteria</taxon>
        <taxon>Pseudomonadati</taxon>
        <taxon>Pseudomonadota</taxon>
        <taxon>Betaproteobacteria</taxon>
        <taxon>Burkholderiales</taxon>
        <taxon>Burkholderiaceae</taxon>
        <taxon>Trinickia</taxon>
    </lineage>
</organism>
<dbReference type="CDD" id="cd00483">
    <property type="entry name" value="HPPK"/>
    <property type="match status" value="1"/>
</dbReference>
<dbReference type="OrthoDB" id="9808041at2"/>
<dbReference type="EC" id="2.7.6.3" evidence="3"/>
<dbReference type="SUPFAM" id="SSF55083">
    <property type="entry name" value="6-hydroxymethyl-7,8-dihydropterin pyrophosphokinase, HPPK"/>
    <property type="match status" value="1"/>
</dbReference>
<evidence type="ECO:0000256" key="6">
    <source>
        <dbReference type="ARBA" id="ARBA00022741"/>
    </source>
</evidence>
<dbReference type="GO" id="GO:0016301">
    <property type="term" value="F:kinase activity"/>
    <property type="evidence" value="ECO:0007669"/>
    <property type="project" value="UniProtKB-KW"/>
</dbReference>
<keyword evidence="5" id="KW-0808">Transferase</keyword>
<evidence type="ECO:0000256" key="1">
    <source>
        <dbReference type="ARBA" id="ARBA00005051"/>
    </source>
</evidence>
<dbReference type="RefSeq" id="WP_085223442.1">
    <property type="nucleotide sequence ID" value="NZ_BSQD01000001.1"/>
</dbReference>
<keyword evidence="6" id="KW-0547">Nucleotide-binding</keyword>
<comment type="similarity">
    <text evidence="2">Belongs to the HPPK family.</text>
</comment>
<dbReference type="GO" id="GO:0005524">
    <property type="term" value="F:ATP binding"/>
    <property type="evidence" value="ECO:0007669"/>
    <property type="project" value="UniProtKB-KW"/>
</dbReference>
<evidence type="ECO:0000259" key="14">
    <source>
        <dbReference type="PROSITE" id="PS00794"/>
    </source>
</evidence>
<dbReference type="Pfam" id="PF01288">
    <property type="entry name" value="HPPK"/>
    <property type="match status" value="1"/>
</dbReference>
<feature type="region of interest" description="Disordered" evidence="13">
    <location>
        <begin position="171"/>
        <end position="211"/>
    </location>
</feature>
<dbReference type="GO" id="GO:0046656">
    <property type="term" value="P:folic acid biosynthetic process"/>
    <property type="evidence" value="ECO:0007669"/>
    <property type="project" value="UniProtKB-KW"/>
</dbReference>
<evidence type="ECO:0000256" key="12">
    <source>
        <dbReference type="ARBA" id="ARBA00033413"/>
    </source>
</evidence>
<keyword evidence="7 15" id="KW-0418">Kinase</keyword>
<evidence type="ECO:0000256" key="2">
    <source>
        <dbReference type="ARBA" id="ARBA00005810"/>
    </source>
</evidence>
<keyword evidence="8" id="KW-0067">ATP-binding</keyword>
<evidence type="ECO:0000256" key="4">
    <source>
        <dbReference type="ARBA" id="ARBA00016218"/>
    </source>
</evidence>
<dbReference type="PROSITE" id="PS00794">
    <property type="entry name" value="HPPK"/>
    <property type="match status" value="1"/>
</dbReference>
<reference evidence="16" key="1">
    <citation type="submission" date="2017-04" db="EMBL/GenBank/DDBJ databases">
        <authorList>
            <person name="Varghese N."/>
            <person name="Submissions S."/>
        </authorList>
    </citation>
    <scope>NUCLEOTIDE SEQUENCE [LARGE SCALE GENOMIC DNA]</scope>
    <source>
        <strain evidence="16">Ballard 720</strain>
    </source>
</reference>
<dbReference type="InterPro" id="IPR000550">
    <property type="entry name" value="Hppk"/>
</dbReference>
<evidence type="ECO:0000256" key="5">
    <source>
        <dbReference type="ARBA" id="ARBA00022679"/>
    </source>
</evidence>
<dbReference type="Gene3D" id="3.30.70.560">
    <property type="entry name" value="7,8-Dihydro-6-hydroxymethylpterin-pyrophosphokinase HPPK"/>
    <property type="match status" value="1"/>
</dbReference>
<evidence type="ECO:0000256" key="11">
    <source>
        <dbReference type="ARBA" id="ARBA00029766"/>
    </source>
</evidence>
<dbReference type="UniPathway" id="UPA00077">
    <property type="reaction ID" value="UER00155"/>
</dbReference>
<evidence type="ECO:0000256" key="3">
    <source>
        <dbReference type="ARBA" id="ARBA00013253"/>
    </source>
</evidence>
<dbReference type="GeneID" id="95549310"/>
<comment type="pathway">
    <text evidence="1">Cofactor biosynthesis; tetrahydrofolate biosynthesis; 2-amino-4-hydroxy-6-hydroxymethyl-7,8-dihydropteridine diphosphate from 7,8-dihydroneopterin triphosphate: step 4/4.</text>
</comment>
<evidence type="ECO:0000313" key="16">
    <source>
        <dbReference type="Proteomes" id="UP000192911"/>
    </source>
</evidence>
<dbReference type="GO" id="GO:0046654">
    <property type="term" value="P:tetrahydrofolate biosynthetic process"/>
    <property type="evidence" value="ECO:0007669"/>
    <property type="project" value="UniProtKB-UniPathway"/>
</dbReference>
<dbReference type="EMBL" id="FXAH01000001">
    <property type="protein sequence ID" value="SME94556.1"/>
    <property type="molecule type" value="Genomic_DNA"/>
</dbReference>
<dbReference type="NCBIfam" id="TIGR01498">
    <property type="entry name" value="folK"/>
    <property type="match status" value="1"/>
</dbReference>
<evidence type="ECO:0000256" key="10">
    <source>
        <dbReference type="ARBA" id="ARBA00029409"/>
    </source>
</evidence>
<evidence type="ECO:0000256" key="8">
    <source>
        <dbReference type="ARBA" id="ARBA00022840"/>
    </source>
</evidence>
<proteinExistence type="inferred from homology"/>
<keyword evidence="16" id="KW-1185">Reference proteome</keyword>
<feature type="domain" description="7,8-dihydro-6-hydroxymethylpterin-pyrophosphokinase" evidence="14">
    <location>
        <begin position="87"/>
        <end position="98"/>
    </location>
</feature>
<dbReference type="AlphaFoldDB" id="A0A1X7CDF3"/>